<dbReference type="InterPro" id="IPR029063">
    <property type="entry name" value="SAM-dependent_MTases_sf"/>
</dbReference>
<feature type="binding site" evidence="7">
    <location>
        <begin position="131"/>
        <end position="132"/>
    </location>
    <ligand>
        <name>S-adenosyl-L-methionine</name>
        <dbReference type="ChEBI" id="CHEBI:59789"/>
    </ligand>
</feature>
<dbReference type="GO" id="GO:0003723">
    <property type="term" value="F:RNA binding"/>
    <property type="evidence" value="ECO:0007669"/>
    <property type="project" value="UniProtKB-UniRule"/>
</dbReference>
<dbReference type="EC" id="2.1.1.-" evidence="7"/>
<evidence type="ECO:0000256" key="2">
    <source>
        <dbReference type="ARBA" id="ARBA00022552"/>
    </source>
</evidence>
<keyword evidence="5 7" id="KW-0819">tRNA processing</keyword>
<keyword evidence="3 7" id="KW-0489">Methyltransferase</keyword>
<dbReference type="AlphaFoldDB" id="A0AAE4MJ02"/>
<dbReference type="SMART" id="SM01206">
    <property type="entry name" value="Fibrillarin"/>
    <property type="match status" value="1"/>
</dbReference>
<dbReference type="Gene3D" id="3.30.200.20">
    <property type="entry name" value="Phosphorylase Kinase, domain 1"/>
    <property type="match status" value="1"/>
</dbReference>
<accession>A0AAE4MJ02</accession>
<evidence type="ECO:0000256" key="5">
    <source>
        <dbReference type="ARBA" id="ARBA00022694"/>
    </source>
</evidence>
<feature type="compositionally biased region" description="Basic and acidic residues" evidence="8">
    <location>
        <begin position="1"/>
        <end position="17"/>
    </location>
</feature>
<protein>
    <recommendedName>
        <fullName evidence="7">Fibrillarin-like rRNA/tRNA 2'-O-methyltransferase</fullName>
        <ecNumber evidence="7">2.1.1.-</ecNumber>
    </recommendedName>
</protein>
<dbReference type="SUPFAM" id="SSF53335">
    <property type="entry name" value="S-adenosyl-L-methionine-dependent methyltransferases"/>
    <property type="match status" value="1"/>
</dbReference>
<organism evidence="9 10">
    <name type="scientific">Methanolapillus africanus</name>
    <dbReference type="NCBI Taxonomy" id="3028297"/>
    <lineage>
        <taxon>Archaea</taxon>
        <taxon>Methanobacteriati</taxon>
        <taxon>Methanobacteriota</taxon>
        <taxon>Stenosarchaea group</taxon>
        <taxon>Methanomicrobia</taxon>
        <taxon>Methanosarcinales</taxon>
        <taxon>Methanosarcinaceae</taxon>
        <taxon>Methanolapillus</taxon>
    </lineage>
</organism>
<gene>
    <name evidence="7" type="primary">flpA</name>
    <name evidence="9" type="ORF">MsAg5_03270</name>
</gene>
<dbReference type="Pfam" id="PF01269">
    <property type="entry name" value="Fibrillarin"/>
    <property type="match status" value="1"/>
</dbReference>
<evidence type="ECO:0000256" key="1">
    <source>
        <dbReference type="ARBA" id="ARBA00010632"/>
    </source>
</evidence>
<dbReference type="InterPro" id="IPR020813">
    <property type="entry name" value="Fibrillarin_CS"/>
</dbReference>
<dbReference type="GO" id="GO:0008649">
    <property type="term" value="F:rRNA methyltransferase activity"/>
    <property type="evidence" value="ECO:0007669"/>
    <property type="project" value="TreeGrafter"/>
</dbReference>
<comment type="caution">
    <text evidence="9">The sequence shown here is derived from an EMBL/GenBank/DDBJ whole genome shotgun (WGS) entry which is preliminary data.</text>
</comment>
<dbReference type="PIRSF" id="PIRSF006540">
    <property type="entry name" value="Nop17p"/>
    <property type="match status" value="1"/>
</dbReference>
<name>A0AAE4MJ02_9EURY</name>
<comment type="subunit">
    <text evidence="7">Interacts with nop5. Component of box C/D small ribonucleoprotein (sRNP) particles that contain rpl7ae, FlpA and nop5, plus a guide RNA.</text>
</comment>
<dbReference type="EMBL" id="JAWDKD010000007">
    <property type="protein sequence ID" value="MDV0446488.1"/>
    <property type="molecule type" value="Genomic_DNA"/>
</dbReference>
<evidence type="ECO:0000256" key="7">
    <source>
        <dbReference type="HAMAP-Rule" id="MF_00351"/>
    </source>
</evidence>
<dbReference type="GO" id="GO:0008033">
    <property type="term" value="P:tRNA processing"/>
    <property type="evidence" value="ECO:0007669"/>
    <property type="project" value="UniProtKB-UniRule"/>
</dbReference>
<dbReference type="PANTHER" id="PTHR10335:SF17">
    <property type="entry name" value="FIBRILLARIN"/>
    <property type="match status" value="1"/>
</dbReference>
<dbReference type="RefSeq" id="WP_338098884.1">
    <property type="nucleotide sequence ID" value="NZ_JAWDKD010000007.1"/>
</dbReference>
<feature type="binding site" evidence="7">
    <location>
        <begin position="156"/>
        <end position="157"/>
    </location>
    <ligand>
        <name>S-adenosyl-L-methionine</name>
        <dbReference type="ChEBI" id="CHEBI:59789"/>
    </ligand>
</feature>
<dbReference type="PRINTS" id="PR00052">
    <property type="entry name" value="FIBRILLARIN"/>
</dbReference>
<evidence type="ECO:0000256" key="6">
    <source>
        <dbReference type="ARBA" id="ARBA00022884"/>
    </source>
</evidence>
<feature type="binding site" evidence="7">
    <location>
        <begin position="176"/>
        <end position="179"/>
    </location>
    <ligand>
        <name>S-adenosyl-L-methionine</name>
        <dbReference type="ChEBI" id="CHEBI:59789"/>
    </ligand>
</feature>
<evidence type="ECO:0000313" key="9">
    <source>
        <dbReference type="EMBL" id="MDV0446488.1"/>
    </source>
</evidence>
<comment type="function">
    <text evidence="7">Involved in pre-rRNA and tRNA processing. Utilizes the methyl donor S-adenosyl-L-methionine to catalyze the site-specific 2'-hydroxyl methylation of ribose moieties in rRNA and tRNA. Site specificity is provided by a guide RNA that base pairs with the substrate. Methylation occurs at a characteristic distance from the sequence involved in base pairing with the guide RNA.</text>
</comment>
<comment type="similarity">
    <text evidence="1 7">Belongs to the methyltransferase superfamily. Fibrillarin family.</text>
</comment>
<dbReference type="NCBIfam" id="NF003276">
    <property type="entry name" value="PRK04266.1-2"/>
    <property type="match status" value="1"/>
</dbReference>
<evidence type="ECO:0000313" key="10">
    <source>
        <dbReference type="Proteomes" id="UP001271789"/>
    </source>
</evidence>
<dbReference type="Gene3D" id="3.40.50.150">
    <property type="entry name" value="Vaccinia Virus protein VP39"/>
    <property type="match status" value="1"/>
</dbReference>
<proteinExistence type="inferred from homology"/>
<evidence type="ECO:0000256" key="3">
    <source>
        <dbReference type="ARBA" id="ARBA00022603"/>
    </source>
</evidence>
<keyword evidence="4 7" id="KW-0808">Transferase</keyword>
<reference evidence="9" key="1">
    <citation type="submission" date="2023-06" db="EMBL/GenBank/DDBJ databases">
        <title>Genome sequence of Methanosarcinaceae archaeon Ag5.</title>
        <authorList>
            <person name="Protasov E."/>
            <person name="Platt K."/>
            <person name="Poehlein A."/>
            <person name="Daniel R."/>
            <person name="Brune A."/>
        </authorList>
    </citation>
    <scope>NUCLEOTIDE SEQUENCE</scope>
    <source>
        <strain evidence="9">Ag5</strain>
    </source>
</reference>
<keyword evidence="6 7" id="KW-0694">RNA-binding</keyword>
<keyword evidence="2 7" id="KW-0698">rRNA processing</keyword>
<sequence>MEKNEKFEEIDNGENRQPHSNQSNQSSASAVKKYADGVFEGRLWGKFNILTQNASPGYSVYGEKIYLNDDGSELRSWDPKRSKLGALYYKRAIIPIAPGSVVLYLGAASGTTVSHVSDILGTGNGMVYAIEFSDRPMRDLVLLSEKRRNIVPILADASRPEFYAPAVEPVDVIFQDVAQANQAEIACKNAAHFLKDGGHLILSIKARSIDVVENPKKIFKDEIRKLEKNDWGVSFKILKTFDLAPYHADHLGVIAVKNKK</sequence>
<dbReference type="HAMAP" id="MF_00351">
    <property type="entry name" value="RNA_methyltransf_FlpA"/>
    <property type="match status" value="1"/>
</dbReference>
<keyword evidence="10" id="KW-1185">Reference proteome</keyword>
<feature type="region of interest" description="Disordered" evidence="8">
    <location>
        <begin position="1"/>
        <end position="27"/>
    </location>
</feature>
<feature type="binding site" evidence="7">
    <location>
        <begin position="111"/>
        <end position="112"/>
    </location>
    <ligand>
        <name>S-adenosyl-L-methionine</name>
        <dbReference type="ChEBI" id="CHEBI:59789"/>
    </ligand>
</feature>
<dbReference type="GO" id="GO:1990259">
    <property type="term" value="F:histone H2AQ104 methyltransferase activity"/>
    <property type="evidence" value="ECO:0007669"/>
    <property type="project" value="TreeGrafter"/>
</dbReference>
<evidence type="ECO:0000256" key="4">
    <source>
        <dbReference type="ARBA" id="ARBA00022679"/>
    </source>
</evidence>
<dbReference type="PROSITE" id="PS00566">
    <property type="entry name" value="FIBRILLARIN"/>
    <property type="match status" value="1"/>
</dbReference>
<dbReference type="InterPro" id="IPR000692">
    <property type="entry name" value="Fibrillarin"/>
</dbReference>
<dbReference type="Proteomes" id="UP001271789">
    <property type="component" value="Unassembled WGS sequence"/>
</dbReference>
<dbReference type="GO" id="GO:0000494">
    <property type="term" value="P:box C/D sno(s)RNA 3'-end processing"/>
    <property type="evidence" value="ECO:0007669"/>
    <property type="project" value="TreeGrafter"/>
</dbReference>
<dbReference type="PANTHER" id="PTHR10335">
    <property type="entry name" value="RRNA 2-O-METHYLTRANSFERASE FIBRILLARIN"/>
    <property type="match status" value="1"/>
</dbReference>
<evidence type="ECO:0000256" key="8">
    <source>
        <dbReference type="SAM" id="MobiDB-lite"/>
    </source>
</evidence>